<accession>A0ABS8RPC9</accession>
<dbReference type="Proteomes" id="UP000823775">
    <property type="component" value="Unassembled WGS sequence"/>
</dbReference>
<proteinExistence type="predicted"/>
<keyword evidence="3" id="KW-1185">Reference proteome</keyword>
<feature type="non-terminal residue" evidence="2">
    <location>
        <position position="1"/>
    </location>
</feature>
<organism evidence="2 3">
    <name type="scientific">Datura stramonium</name>
    <name type="common">Jimsonweed</name>
    <name type="synonym">Common thornapple</name>
    <dbReference type="NCBI Taxonomy" id="4076"/>
    <lineage>
        <taxon>Eukaryota</taxon>
        <taxon>Viridiplantae</taxon>
        <taxon>Streptophyta</taxon>
        <taxon>Embryophyta</taxon>
        <taxon>Tracheophyta</taxon>
        <taxon>Spermatophyta</taxon>
        <taxon>Magnoliopsida</taxon>
        <taxon>eudicotyledons</taxon>
        <taxon>Gunneridae</taxon>
        <taxon>Pentapetalae</taxon>
        <taxon>asterids</taxon>
        <taxon>lamiids</taxon>
        <taxon>Solanales</taxon>
        <taxon>Solanaceae</taxon>
        <taxon>Solanoideae</taxon>
        <taxon>Datureae</taxon>
        <taxon>Datura</taxon>
    </lineage>
</organism>
<feature type="compositionally biased region" description="Polar residues" evidence="1">
    <location>
        <begin position="1"/>
        <end position="11"/>
    </location>
</feature>
<dbReference type="EMBL" id="JACEIK010000038">
    <property type="protein sequence ID" value="MCD7447474.1"/>
    <property type="molecule type" value="Genomic_DNA"/>
</dbReference>
<sequence length="130" mass="14233">QPTTTSINSLAFTPPGRNNGLSRYADAGPPSIPHSRRKTNGGFRPSIAPFSLFRSFSSSPRPTKRPSPLLLSPHQRNNNQKNPTGHLSTSSPLEVAYHHPLETMQIPATVSLRLDLSLLSLSSPDRRNQT</sequence>
<gene>
    <name evidence="2" type="ORF">HAX54_030340</name>
</gene>
<feature type="region of interest" description="Disordered" evidence="1">
    <location>
        <begin position="1"/>
        <end position="96"/>
    </location>
</feature>
<evidence type="ECO:0000256" key="1">
    <source>
        <dbReference type="SAM" id="MobiDB-lite"/>
    </source>
</evidence>
<feature type="compositionally biased region" description="Polar residues" evidence="1">
    <location>
        <begin position="74"/>
        <end position="92"/>
    </location>
</feature>
<comment type="caution">
    <text evidence="2">The sequence shown here is derived from an EMBL/GenBank/DDBJ whole genome shotgun (WGS) entry which is preliminary data.</text>
</comment>
<protein>
    <submittedName>
        <fullName evidence="2">Uncharacterized protein</fullName>
    </submittedName>
</protein>
<name>A0ABS8RPC9_DATST</name>
<reference evidence="2 3" key="1">
    <citation type="journal article" date="2021" name="BMC Genomics">
        <title>Datura genome reveals duplications of psychoactive alkaloid biosynthetic genes and high mutation rate following tissue culture.</title>
        <authorList>
            <person name="Rajewski A."/>
            <person name="Carter-House D."/>
            <person name="Stajich J."/>
            <person name="Litt A."/>
        </authorList>
    </citation>
    <scope>NUCLEOTIDE SEQUENCE [LARGE SCALE GENOMIC DNA]</scope>
    <source>
        <strain evidence="2">AR-01</strain>
    </source>
</reference>
<evidence type="ECO:0000313" key="2">
    <source>
        <dbReference type="EMBL" id="MCD7447474.1"/>
    </source>
</evidence>
<evidence type="ECO:0000313" key="3">
    <source>
        <dbReference type="Proteomes" id="UP000823775"/>
    </source>
</evidence>
<feature type="compositionally biased region" description="Low complexity" evidence="1">
    <location>
        <begin position="49"/>
        <end position="73"/>
    </location>
</feature>